<dbReference type="GO" id="GO:0042626">
    <property type="term" value="F:ATPase-coupled transmembrane transporter activity"/>
    <property type="evidence" value="ECO:0007669"/>
    <property type="project" value="InterPro"/>
</dbReference>
<keyword evidence="8" id="KW-0472">Membrane</keyword>
<dbReference type="InterPro" id="IPR044527">
    <property type="entry name" value="NrtA/CpmA_ABC-bd_dom"/>
</dbReference>
<dbReference type="Proteomes" id="UP000199645">
    <property type="component" value="Unassembled WGS sequence"/>
</dbReference>
<dbReference type="PANTHER" id="PTHR30024:SF47">
    <property type="entry name" value="TAURINE-BINDING PERIPLASMIC PROTEIN"/>
    <property type="match status" value="1"/>
</dbReference>
<protein>
    <submittedName>
        <fullName evidence="10">NitT/TauT family transport system substrate-binding protein</fullName>
    </submittedName>
</protein>
<evidence type="ECO:0000256" key="1">
    <source>
        <dbReference type="ARBA" id="ARBA00004418"/>
    </source>
</evidence>
<dbReference type="RefSeq" id="WP_093619355.1">
    <property type="nucleotide sequence ID" value="NZ_BOMT01000060.1"/>
</dbReference>
<dbReference type="GO" id="GO:0042597">
    <property type="term" value="C:periplasmic space"/>
    <property type="evidence" value="ECO:0007669"/>
    <property type="project" value="UniProtKB-SubCell"/>
</dbReference>
<dbReference type="GO" id="GO:0005886">
    <property type="term" value="C:plasma membrane"/>
    <property type="evidence" value="ECO:0007669"/>
    <property type="project" value="UniProtKB-SubCell"/>
</dbReference>
<feature type="chain" id="PRO_5011612349" evidence="9">
    <location>
        <begin position="24"/>
        <end position="359"/>
    </location>
</feature>
<dbReference type="InterPro" id="IPR010067">
    <property type="entry name" value="ABC_SsuA_sub-bd"/>
</dbReference>
<evidence type="ECO:0000256" key="9">
    <source>
        <dbReference type="SAM" id="SignalP"/>
    </source>
</evidence>
<dbReference type="AlphaFoldDB" id="A0A1I2J791"/>
<comment type="subcellular location">
    <subcellularLocation>
        <location evidence="2">Cell inner membrane</location>
    </subcellularLocation>
    <subcellularLocation>
        <location evidence="1">Periplasm</location>
    </subcellularLocation>
</comment>
<dbReference type="STRING" id="35752.SAMN05421541_111262"/>
<dbReference type="NCBIfam" id="TIGR01728">
    <property type="entry name" value="SsuA_fam"/>
    <property type="match status" value="1"/>
</dbReference>
<dbReference type="PANTHER" id="PTHR30024">
    <property type="entry name" value="ALIPHATIC SULFONATES-BINDING PROTEIN-RELATED"/>
    <property type="match status" value="1"/>
</dbReference>
<evidence type="ECO:0000313" key="11">
    <source>
        <dbReference type="Proteomes" id="UP000199645"/>
    </source>
</evidence>
<dbReference type="SUPFAM" id="SSF53850">
    <property type="entry name" value="Periplasmic binding protein-like II"/>
    <property type="match status" value="1"/>
</dbReference>
<evidence type="ECO:0000256" key="7">
    <source>
        <dbReference type="ARBA" id="ARBA00022729"/>
    </source>
</evidence>
<keyword evidence="6" id="KW-0997">Cell inner membrane</keyword>
<keyword evidence="11" id="KW-1185">Reference proteome</keyword>
<reference evidence="10 11" key="1">
    <citation type="submission" date="2016-10" db="EMBL/GenBank/DDBJ databases">
        <authorList>
            <person name="de Groot N.N."/>
        </authorList>
    </citation>
    <scope>NUCLEOTIDE SEQUENCE [LARGE SCALE GENOMIC DNA]</scope>
    <source>
        <strain evidence="10 11">DSM 43019</strain>
    </source>
</reference>
<proteinExistence type="inferred from homology"/>
<dbReference type="PROSITE" id="PS51257">
    <property type="entry name" value="PROKAR_LIPOPROTEIN"/>
    <property type="match status" value="1"/>
</dbReference>
<keyword evidence="5" id="KW-1003">Cell membrane</keyword>
<dbReference type="OrthoDB" id="506341at2"/>
<dbReference type="Pfam" id="PF13379">
    <property type="entry name" value="NMT1_2"/>
    <property type="match status" value="1"/>
</dbReference>
<dbReference type="Gene3D" id="3.40.190.10">
    <property type="entry name" value="Periplasmic binding protein-like II"/>
    <property type="match status" value="2"/>
</dbReference>
<evidence type="ECO:0000256" key="4">
    <source>
        <dbReference type="ARBA" id="ARBA00022448"/>
    </source>
</evidence>
<comment type="similarity">
    <text evidence="3">Belongs to the bacterial solute-binding protein SsuA/TauA family.</text>
</comment>
<evidence type="ECO:0000256" key="6">
    <source>
        <dbReference type="ARBA" id="ARBA00022519"/>
    </source>
</evidence>
<evidence type="ECO:0000256" key="8">
    <source>
        <dbReference type="ARBA" id="ARBA00023136"/>
    </source>
</evidence>
<keyword evidence="7 9" id="KW-0732">Signal</keyword>
<evidence type="ECO:0000313" key="10">
    <source>
        <dbReference type="EMBL" id="SFF49067.1"/>
    </source>
</evidence>
<dbReference type="CDD" id="cd13553">
    <property type="entry name" value="PBP2_NrtA_CpmA_like"/>
    <property type="match status" value="1"/>
</dbReference>
<name>A0A1I2J791_9ACTN</name>
<evidence type="ECO:0000256" key="5">
    <source>
        <dbReference type="ARBA" id="ARBA00022475"/>
    </source>
</evidence>
<evidence type="ECO:0000256" key="2">
    <source>
        <dbReference type="ARBA" id="ARBA00004533"/>
    </source>
</evidence>
<sequence length="359" mass="37403">MSSRTIRALALASAALVATTALAACGSKEEEKTAAEAAAGNAAEAPAIKLGYFPNITHAPALVGVNKKIFEEKLGSTKLEATTFNAGPAAIEALLSGAIDATYIGPNPAINGWSKSKGTALKIIAGSTSGGAGLVVREGINTPADLKGKKIATPQLGNTQDVALRAWLKSNNLNADTSGGGDVSILPQDNATAVQAFAQGTIDGAWVPEPNYSKLILESKGKVLVDEKTLWPNQEFVTTHLIVSQDFLKKYPGTVKKLLQGHIAAVKYIKDNNADAQKAANAQIEALTSKPLKDEILTAAFANLKFTYDPIASSLFTSAKHAEEVGLLDPVDLKGIYDITLLNELLKADGQAEVSDAAA</sequence>
<organism evidence="10 11">
    <name type="scientific">Actinoplanes philippinensis</name>
    <dbReference type="NCBI Taxonomy" id="35752"/>
    <lineage>
        <taxon>Bacteria</taxon>
        <taxon>Bacillati</taxon>
        <taxon>Actinomycetota</taxon>
        <taxon>Actinomycetes</taxon>
        <taxon>Micromonosporales</taxon>
        <taxon>Micromonosporaceae</taxon>
        <taxon>Actinoplanes</taxon>
    </lineage>
</organism>
<dbReference type="EMBL" id="FONV01000011">
    <property type="protein sequence ID" value="SFF49067.1"/>
    <property type="molecule type" value="Genomic_DNA"/>
</dbReference>
<keyword evidence="4" id="KW-0813">Transport</keyword>
<evidence type="ECO:0000256" key="3">
    <source>
        <dbReference type="ARBA" id="ARBA00010742"/>
    </source>
</evidence>
<accession>A0A1I2J791</accession>
<gene>
    <name evidence="10" type="ORF">SAMN05421541_111262</name>
</gene>
<feature type="signal peptide" evidence="9">
    <location>
        <begin position="1"/>
        <end position="23"/>
    </location>
</feature>